<comment type="caution">
    <text evidence="1">The sequence shown here is derived from an EMBL/GenBank/DDBJ whole genome shotgun (WGS) entry which is preliminary data.</text>
</comment>
<dbReference type="EMBL" id="JAGUCO010000030">
    <property type="protein sequence ID" value="MBS2100838.1"/>
    <property type="molecule type" value="Genomic_DNA"/>
</dbReference>
<reference evidence="1 2" key="1">
    <citation type="journal article" date="2015" name="Int. J. Syst. Evol. Microbiol.">
        <title>Carboxylicivirga linearis sp. nov., isolated from a sea cucumber culture pond.</title>
        <authorList>
            <person name="Wang F.Q."/>
            <person name="Zhou Y.X."/>
            <person name="Lin X.Z."/>
            <person name="Chen G.J."/>
            <person name="Du Z.J."/>
        </authorList>
    </citation>
    <scope>NUCLEOTIDE SEQUENCE [LARGE SCALE GENOMIC DNA]</scope>
    <source>
        <strain evidence="1 2">FB218</strain>
    </source>
</reference>
<evidence type="ECO:0000313" key="2">
    <source>
        <dbReference type="Proteomes" id="UP000708576"/>
    </source>
</evidence>
<gene>
    <name evidence="1" type="ORF">KEM10_21305</name>
</gene>
<accession>A0ABS5K150</accession>
<dbReference type="InterPro" id="IPR025048">
    <property type="entry name" value="DUF3987"/>
</dbReference>
<name>A0ABS5K150_9BACT</name>
<proteinExistence type="predicted"/>
<dbReference type="RefSeq" id="WP_212219472.1">
    <property type="nucleotide sequence ID" value="NZ_JAGUCO010000030.1"/>
</dbReference>
<dbReference type="Proteomes" id="UP000708576">
    <property type="component" value="Unassembled WGS sequence"/>
</dbReference>
<evidence type="ECO:0000313" key="1">
    <source>
        <dbReference type="EMBL" id="MBS2100838.1"/>
    </source>
</evidence>
<organism evidence="1 2">
    <name type="scientific">Carboxylicivirga linearis</name>
    <dbReference type="NCBI Taxonomy" id="1628157"/>
    <lineage>
        <taxon>Bacteria</taxon>
        <taxon>Pseudomonadati</taxon>
        <taxon>Bacteroidota</taxon>
        <taxon>Bacteroidia</taxon>
        <taxon>Marinilabiliales</taxon>
        <taxon>Marinilabiliaceae</taxon>
        <taxon>Carboxylicivirga</taxon>
    </lineage>
</organism>
<keyword evidence="2" id="KW-1185">Reference proteome</keyword>
<dbReference type="Pfam" id="PF13148">
    <property type="entry name" value="DUF3987"/>
    <property type="match status" value="2"/>
</dbReference>
<sequence length="437" mass="49724">MEKEMFSLREANSQIKRKLISKFPVEILPDFIQEAILELYENSSFNMDYISGAALSALASSIGNKFHVRKDITWSENPSLWIVMVGRNGQNKSAPQKVAYKAITNKQSELNREYEEAMNSYDPGLGDPKPLKKKLYSTEPTFESLLKMHKDNPHGITIKPDEFKTFVDGLVGYNGSSRRSSYLSLWDGAPISSDRKDAESASIDKPCINIVGGIQDDVIASLKSKDTKDGFFERMLFVVPLKMEKRFVSETPVNEHTISVYISKMHDFLENMLGRHNYEEIGLSPEASRLFDQERNSHVEPSNKDSNVSGILSKLDRYMLRFALILEVTHCFFNSKPVKDISEDSMKRAIMLKNYFFENALKINDIMEKSYESNTPNGKVYAILKAIGKETFSSREFIEKAKQIHSIGKSRSYELLSIGKLTQELGKGQYRSKVYGD</sequence>
<protein>
    <submittedName>
        <fullName evidence="1">DUF3987 domain-containing protein</fullName>
    </submittedName>
</protein>